<accession>A0AAE1NJQ6</accession>
<evidence type="ECO:0000313" key="3">
    <source>
        <dbReference type="EMBL" id="KAK4290249.1"/>
    </source>
</evidence>
<dbReference type="AlphaFoldDB" id="A0AAE1NJQ6"/>
<organism evidence="3 4">
    <name type="scientific">Petrolisthes manimaculis</name>
    <dbReference type="NCBI Taxonomy" id="1843537"/>
    <lineage>
        <taxon>Eukaryota</taxon>
        <taxon>Metazoa</taxon>
        <taxon>Ecdysozoa</taxon>
        <taxon>Arthropoda</taxon>
        <taxon>Crustacea</taxon>
        <taxon>Multicrustacea</taxon>
        <taxon>Malacostraca</taxon>
        <taxon>Eumalacostraca</taxon>
        <taxon>Eucarida</taxon>
        <taxon>Decapoda</taxon>
        <taxon>Pleocyemata</taxon>
        <taxon>Anomura</taxon>
        <taxon>Galatheoidea</taxon>
        <taxon>Porcellanidae</taxon>
        <taxon>Petrolisthes</taxon>
    </lineage>
</organism>
<sequence>MPSLPPLSLPLLHSSLPPTSLLLLLLPLLLLLFPLLLLLPQPRPFHQSPQRPACLPYNHTTRPVFIYVILVIHKQQQQARLTFIDRDGDEVMRELGRGVGWKGERGMKGVSEWLREESCTSPAEVEGCQSRMSRKEEEEEEEEEEEKEEQDEQE</sequence>
<name>A0AAE1NJQ6_9EUCA</name>
<keyword evidence="2" id="KW-0472">Membrane</keyword>
<reference evidence="3" key="1">
    <citation type="submission" date="2023-11" db="EMBL/GenBank/DDBJ databases">
        <title>Genome assemblies of two species of porcelain crab, Petrolisthes cinctipes and Petrolisthes manimaculis (Anomura: Porcellanidae).</title>
        <authorList>
            <person name="Angst P."/>
        </authorList>
    </citation>
    <scope>NUCLEOTIDE SEQUENCE</scope>
    <source>
        <strain evidence="3">PB745_02</strain>
        <tissue evidence="3">Gill</tissue>
    </source>
</reference>
<protein>
    <submittedName>
        <fullName evidence="3">Uncharacterized protein</fullName>
    </submittedName>
</protein>
<keyword evidence="4" id="KW-1185">Reference proteome</keyword>
<feature type="transmembrane region" description="Helical" evidence="2">
    <location>
        <begin position="20"/>
        <end position="39"/>
    </location>
</feature>
<evidence type="ECO:0000256" key="2">
    <source>
        <dbReference type="SAM" id="Phobius"/>
    </source>
</evidence>
<comment type="caution">
    <text evidence="3">The sequence shown here is derived from an EMBL/GenBank/DDBJ whole genome shotgun (WGS) entry which is preliminary data.</text>
</comment>
<dbReference type="EMBL" id="JAWZYT010005553">
    <property type="protein sequence ID" value="KAK4290249.1"/>
    <property type="molecule type" value="Genomic_DNA"/>
</dbReference>
<feature type="compositionally biased region" description="Acidic residues" evidence="1">
    <location>
        <begin position="137"/>
        <end position="154"/>
    </location>
</feature>
<evidence type="ECO:0000256" key="1">
    <source>
        <dbReference type="SAM" id="MobiDB-lite"/>
    </source>
</evidence>
<keyword evidence="2" id="KW-0812">Transmembrane</keyword>
<keyword evidence="2" id="KW-1133">Transmembrane helix</keyword>
<gene>
    <name evidence="3" type="ORF">Pmani_036834</name>
</gene>
<evidence type="ECO:0000313" key="4">
    <source>
        <dbReference type="Proteomes" id="UP001292094"/>
    </source>
</evidence>
<dbReference type="Proteomes" id="UP001292094">
    <property type="component" value="Unassembled WGS sequence"/>
</dbReference>
<proteinExistence type="predicted"/>
<feature type="region of interest" description="Disordered" evidence="1">
    <location>
        <begin position="113"/>
        <end position="154"/>
    </location>
</feature>